<dbReference type="FunFam" id="3.30.300.10:FF:000002">
    <property type="entry name" value="GMP synthase [glutamine-hydrolyzing]"/>
    <property type="match status" value="1"/>
</dbReference>
<evidence type="ECO:0000256" key="4">
    <source>
        <dbReference type="ARBA" id="ARBA00022741"/>
    </source>
</evidence>
<dbReference type="InterPro" id="IPR025777">
    <property type="entry name" value="GMPS_ATP_PPase_dom"/>
</dbReference>
<dbReference type="GO" id="GO:0003921">
    <property type="term" value="F:GMP synthase activity"/>
    <property type="evidence" value="ECO:0007669"/>
    <property type="project" value="InterPro"/>
</dbReference>
<dbReference type="Gene3D" id="3.30.300.10">
    <property type="match status" value="1"/>
</dbReference>
<dbReference type="EMBL" id="LAZR01003822">
    <property type="protein sequence ID" value="KKN14383.1"/>
    <property type="molecule type" value="Genomic_DNA"/>
</dbReference>
<dbReference type="InterPro" id="IPR001674">
    <property type="entry name" value="GMP_synth_C"/>
</dbReference>
<dbReference type="Gene3D" id="3.40.50.880">
    <property type="match status" value="1"/>
</dbReference>
<dbReference type="Pfam" id="PF00117">
    <property type="entry name" value="GATase"/>
    <property type="match status" value="1"/>
</dbReference>
<dbReference type="InterPro" id="IPR029062">
    <property type="entry name" value="Class_I_gatase-like"/>
</dbReference>
<organism evidence="10">
    <name type="scientific">marine sediment metagenome</name>
    <dbReference type="NCBI Taxonomy" id="412755"/>
    <lineage>
        <taxon>unclassified sequences</taxon>
        <taxon>metagenomes</taxon>
        <taxon>ecological metagenomes</taxon>
    </lineage>
</organism>
<dbReference type="InterPro" id="IPR022310">
    <property type="entry name" value="NAD/GMP_synthase"/>
</dbReference>
<dbReference type="Gene3D" id="3.40.50.620">
    <property type="entry name" value="HUPs"/>
    <property type="match status" value="1"/>
</dbReference>
<keyword evidence="4" id="KW-0547">Nucleotide-binding</keyword>
<dbReference type="InterPro" id="IPR014729">
    <property type="entry name" value="Rossmann-like_a/b/a_fold"/>
</dbReference>
<dbReference type="PANTHER" id="PTHR11922:SF2">
    <property type="entry name" value="GMP SYNTHASE [GLUTAMINE-HYDROLYZING]"/>
    <property type="match status" value="1"/>
</dbReference>
<dbReference type="PROSITE" id="PS51553">
    <property type="entry name" value="GMPS_ATP_PPASE"/>
    <property type="match status" value="1"/>
</dbReference>
<dbReference type="NCBIfam" id="TIGR00888">
    <property type="entry name" value="guaA_Nterm"/>
    <property type="match status" value="1"/>
</dbReference>
<keyword evidence="6" id="KW-0658">Purine biosynthesis</keyword>
<evidence type="ECO:0000256" key="7">
    <source>
        <dbReference type="ARBA" id="ARBA00022840"/>
    </source>
</evidence>
<comment type="pathway">
    <text evidence="1">Purine metabolism; GMP biosynthesis; GMP from XMP (L-Gln route): step 1/1.</text>
</comment>
<keyword evidence="5" id="KW-0332">GMP biosynthesis</keyword>
<accession>A0A0F9RAG5</accession>
<dbReference type="PRINTS" id="PR00097">
    <property type="entry name" value="ANTSNTHASEII"/>
</dbReference>
<sequence>MGKKPYREMIAILDFGSQYSQLIARRVRESQVYCKLLPFDITSSELLKYNVKGIILSGGPASLTNKGAPYPEPDIFDLGIPVLGICYGMQLLAHFIRGRITAAPEREYGKSELFIDNKEDLFYELSSPLDVWMSHADQVTLLPSGFEIIAHTHNCPIASMRDKKRKFYGVQFHPEVVHTLQGKRIIENYLSRICGCSKGWTMSSFIDYSVDEIRKKVKGGKVVCALSGGVDSSVTATLVHRAIGDRLGCIFVDNGLLRKGEAKEVRKTFFDHFRLNLRCVQAEERFLKKLAGVIDPEKKRKLIGEEFINIFTEEARKFGRVDFLAQGTLYPDVIESVSVRGEPSATIKSHHNVGGLPEKLHFKLIEPLRDLFKDEVRALGKELGLPEAILKRQPFPGPGLAVRIIGEVTKERLAILRQADLRIAEEMRNYDGFSEIWQSFAVLLPIKSVGVMGDERTYEHTIALRIVTSIDGMTADWARIPYQILEKISNRIINEVKGANRVVYDISSKPPSTIEWE</sequence>
<dbReference type="CDD" id="cd01742">
    <property type="entry name" value="GATase1_GMP_Synthase"/>
    <property type="match status" value="1"/>
</dbReference>
<dbReference type="InterPro" id="IPR017926">
    <property type="entry name" value="GATASE"/>
</dbReference>
<evidence type="ECO:0000256" key="3">
    <source>
        <dbReference type="ARBA" id="ARBA00022598"/>
    </source>
</evidence>
<dbReference type="NCBIfam" id="NF000848">
    <property type="entry name" value="PRK00074.1"/>
    <property type="match status" value="1"/>
</dbReference>
<comment type="caution">
    <text evidence="10">The sequence shown here is derived from an EMBL/GenBank/DDBJ whole genome shotgun (WGS) entry which is preliminary data.</text>
</comment>
<dbReference type="SUPFAM" id="SSF52317">
    <property type="entry name" value="Class I glutamine amidotransferase-like"/>
    <property type="match status" value="1"/>
</dbReference>
<proteinExistence type="inferred from homology"/>
<dbReference type="InterPro" id="IPR004739">
    <property type="entry name" value="GMP_synth_GATase"/>
</dbReference>
<name>A0A0F9RAG5_9ZZZZ</name>
<keyword evidence="8" id="KW-0315">Glutamine amidotransferase</keyword>
<reference evidence="10" key="1">
    <citation type="journal article" date="2015" name="Nature">
        <title>Complex archaea that bridge the gap between prokaryotes and eukaryotes.</title>
        <authorList>
            <person name="Spang A."/>
            <person name="Saw J.H."/>
            <person name="Jorgensen S.L."/>
            <person name="Zaremba-Niedzwiedzka K."/>
            <person name="Martijn J."/>
            <person name="Lind A.E."/>
            <person name="van Eijk R."/>
            <person name="Schleper C."/>
            <person name="Guy L."/>
            <person name="Ettema T.J."/>
        </authorList>
    </citation>
    <scope>NUCLEOTIDE SEQUENCE</scope>
</reference>
<dbReference type="FunFam" id="3.40.50.620:FF:000001">
    <property type="entry name" value="GMP synthase [glutamine-hydrolyzing]"/>
    <property type="match status" value="1"/>
</dbReference>
<dbReference type="PRINTS" id="PR00096">
    <property type="entry name" value="GATASE"/>
</dbReference>
<dbReference type="Pfam" id="PF00958">
    <property type="entry name" value="GMP_synt_C"/>
    <property type="match status" value="1"/>
</dbReference>
<evidence type="ECO:0000256" key="5">
    <source>
        <dbReference type="ARBA" id="ARBA00022749"/>
    </source>
</evidence>
<dbReference type="Pfam" id="PF02540">
    <property type="entry name" value="NAD_synthase"/>
    <property type="match status" value="1"/>
</dbReference>
<dbReference type="CDD" id="cd01997">
    <property type="entry name" value="GMP_synthase_C"/>
    <property type="match status" value="1"/>
</dbReference>
<dbReference type="EC" id="6.3.5.2" evidence="2"/>
<dbReference type="GO" id="GO:0005524">
    <property type="term" value="F:ATP binding"/>
    <property type="evidence" value="ECO:0007669"/>
    <property type="project" value="UniProtKB-KW"/>
</dbReference>
<protein>
    <recommendedName>
        <fullName evidence="2">GMP synthase (glutamine-hydrolyzing)</fullName>
        <ecNumber evidence="2">6.3.5.2</ecNumber>
    </recommendedName>
</protein>
<dbReference type="AlphaFoldDB" id="A0A0F9RAG5"/>
<dbReference type="SUPFAM" id="SSF54810">
    <property type="entry name" value="GMP synthetase C-terminal dimerisation domain"/>
    <property type="match status" value="1"/>
</dbReference>
<feature type="domain" description="GMPS ATP-PPase" evidence="9">
    <location>
        <begin position="200"/>
        <end position="392"/>
    </location>
</feature>
<dbReference type="PROSITE" id="PS51273">
    <property type="entry name" value="GATASE_TYPE_1"/>
    <property type="match status" value="1"/>
</dbReference>
<evidence type="ECO:0000256" key="8">
    <source>
        <dbReference type="ARBA" id="ARBA00022962"/>
    </source>
</evidence>
<dbReference type="InterPro" id="IPR022955">
    <property type="entry name" value="GMP_synthase"/>
</dbReference>
<dbReference type="PANTHER" id="PTHR11922">
    <property type="entry name" value="GMP SYNTHASE-RELATED"/>
    <property type="match status" value="1"/>
</dbReference>
<keyword evidence="7" id="KW-0067">ATP-binding</keyword>
<evidence type="ECO:0000259" key="9">
    <source>
        <dbReference type="PROSITE" id="PS51553"/>
    </source>
</evidence>
<dbReference type="FunFam" id="3.40.50.880:FF:000001">
    <property type="entry name" value="GMP synthase [glutamine-hydrolyzing]"/>
    <property type="match status" value="1"/>
</dbReference>
<dbReference type="NCBIfam" id="TIGR00884">
    <property type="entry name" value="guaA_Cterm"/>
    <property type="match status" value="1"/>
</dbReference>
<evidence type="ECO:0000256" key="6">
    <source>
        <dbReference type="ARBA" id="ARBA00022755"/>
    </source>
</evidence>
<dbReference type="GO" id="GO:0005829">
    <property type="term" value="C:cytosol"/>
    <property type="evidence" value="ECO:0007669"/>
    <property type="project" value="TreeGrafter"/>
</dbReference>
<evidence type="ECO:0000313" key="10">
    <source>
        <dbReference type="EMBL" id="KKN14383.1"/>
    </source>
</evidence>
<dbReference type="HAMAP" id="MF_00344">
    <property type="entry name" value="GMP_synthase"/>
    <property type="match status" value="1"/>
</dbReference>
<dbReference type="UniPathway" id="UPA00189">
    <property type="reaction ID" value="UER00296"/>
</dbReference>
<evidence type="ECO:0000256" key="1">
    <source>
        <dbReference type="ARBA" id="ARBA00005153"/>
    </source>
</evidence>
<keyword evidence="3" id="KW-0436">Ligase</keyword>
<evidence type="ECO:0000256" key="2">
    <source>
        <dbReference type="ARBA" id="ARBA00012746"/>
    </source>
</evidence>
<gene>
    <name evidence="10" type="ORF">LCGC14_0996610</name>
</gene>
<dbReference type="SUPFAM" id="SSF52402">
    <property type="entry name" value="Adenine nucleotide alpha hydrolases-like"/>
    <property type="match status" value="1"/>
</dbReference>